<keyword evidence="4" id="KW-1185">Reference proteome</keyword>
<keyword evidence="1" id="KW-1133">Transmembrane helix</keyword>
<feature type="transmembrane region" description="Helical" evidence="1">
    <location>
        <begin position="46"/>
        <end position="69"/>
    </location>
</feature>
<sequence>MSSDIQSAFQLFILANYLSLAGITAVVYDYILTFSSEVEYVWCQRWTWVSTMFVVVRYIGLYWIVTAALTSTLFVPGPVEVGKVMYLSYYWAFFVYLSTADLLMILRVYAMWNQSRTILCVLLLVYIIQTLVTVVFEGIYTNPNTHFSVTTIQILDFSVCGSSIDNTFYAIYYIVLRLVLSALLAILAVFQTLKQSFDMYKATKQWQPDRYIQQLVKDGIFYFIVYVPISSCPFCLSPFALVPGHYPHKH</sequence>
<feature type="transmembrane region" description="Helical" evidence="1">
    <location>
        <begin position="117"/>
        <end position="140"/>
    </location>
</feature>
<proteinExistence type="predicted"/>
<dbReference type="AlphaFoldDB" id="A0AAD4GCZ1"/>
<feature type="transmembrane region" description="Helical" evidence="1">
    <location>
        <begin position="170"/>
        <end position="190"/>
    </location>
</feature>
<evidence type="ECO:0000313" key="3">
    <source>
        <dbReference type="EMBL" id="KAF8437126.1"/>
    </source>
</evidence>
<organism evidence="3 4">
    <name type="scientific">Boletus edulis BED1</name>
    <dbReference type="NCBI Taxonomy" id="1328754"/>
    <lineage>
        <taxon>Eukaryota</taxon>
        <taxon>Fungi</taxon>
        <taxon>Dikarya</taxon>
        <taxon>Basidiomycota</taxon>
        <taxon>Agaricomycotina</taxon>
        <taxon>Agaricomycetes</taxon>
        <taxon>Agaricomycetidae</taxon>
        <taxon>Boletales</taxon>
        <taxon>Boletineae</taxon>
        <taxon>Boletaceae</taxon>
        <taxon>Boletoideae</taxon>
        <taxon>Boletus</taxon>
    </lineage>
</organism>
<gene>
    <name evidence="3" type="ORF">L210DRAFT_2356074</name>
</gene>
<name>A0AAD4GCZ1_BOLED</name>
<reference evidence="3" key="1">
    <citation type="submission" date="2019-10" db="EMBL/GenBank/DDBJ databases">
        <authorList>
            <consortium name="DOE Joint Genome Institute"/>
            <person name="Kuo A."/>
            <person name="Miyauchi S."/>
            <person name="Kiss E."/>
            <person name="Drula E."/>
            <person name="Kohler A."/>
            <person name="Sanchez-Garcia M."/>
            <person name="Andreopoulos B."/>
            <person name="Barry K.W."/>
            <person name="Bonito G."/>
            <person name="Buee M."/>
            <person name="Carver A."/>
            <person name="Chen C."/>
            <person name="Cichocki N."/>
            <person name="Clum A."/>
            <person name="Culley D."/>
            <person name="Crous P.W."/>
            <person name="Fauchery L."/>
            <person name="Girlanda M."/>
            <person name="Hayes R."/>
            <person name="Keri Z."/>
            <person name="LaButti K."/>
            <person name="Lipzen A."/>
            <person name="Lombard V."/>
            <person name="Magnuson J."/>
            <person name="Maillard F."/>
            <person name="Morin E."/>
            <person name="Murat C."/>
            <person name="Nolan M."/>
            <person name="Ohm R."/>
            <person name="Pangilinan J."/>
            <person name="Pereira M."/>
            <person name="Perotto S."/>
            <person name="Peter M."/>
            <person name="Riley R."/>
            <person name="Sitrit Y."/>
            <person name="Stielow B."/>
            <person name="Szollosi G."/>
            <person name="Zifcakova L."/>
            <person name="Stursova M."/>
            <person name="Spatafora J.W."/>
            <person name="Tedersoo L."/>
            <person name="Vaario L.-M."/>
            <person name="Yamada A."/>
            <person name="Yan M."/>
            <person name="Wang P."/>
            <person name="Xu J."/>
            <person name="Bruns T."/>
            <person name="Baldrian P."/>
            <person name="Vilgalys R."/>
            <person name="Henrissat B."/>
            <person name="Grigoriev I.V."/>
            <person name="Hibbett D."/>
            <person name="Nagy L.G."/>
            <person name="Martin F.M."/>
        </authorList>
    </citation>
    <scope>NUCLEOTIDE SEQUENCE</scope>
    <source>
        <strain evidence="3">BED1</strain>
    </source>
</reference>
<protein>
    <recommendedName>
        <fullName evidence="2">DUF6533 domain-containing protein</fullName>
    </recommendedName>
</protein>
<dbReference type="InterPro" id="IPR045340">
    <property type="entry name" value="DUF6533"/>
</dbReference>
<comment type="caution">
    <text evidence="3">The sequence shown here is derived from an EMBL/GenBank/DDBJ whole genome shotgun (WGS) entry which is preliminary data.</text>
</comment>
<dbReference type="Proteomes" id="UP001194468">
    <property type="component" value="Unassembled WGS sequence"/>
</dbReference>
<keyword evidence="1" id="KW-0472">Membrane</keyword>
<dbReference type="EMBL" id="WHUW01000019">
    <property type="protein sequence ID" value="KAF8437126.1"/>
    <property type="molecule type" value="Genomic_DNA"/>
</dbReference>
<reference evidence="3" key="2">
    <citation type="journal article" date="2020" name="Nat. Commun.">
        <title>Large-scale genome sequencing of mycorrhizal fungi provides insights into the early evolution of symbiotic traits.</title>
        <authorList>
            <person name="Miyauchi S."/>
            <person name="Kiss E."/>
            <person name="Kuo A."/>
            <person name="Drula E."/>
            <person name="Kohler A."/>
            <person name="Sanchez-Garcia M."/>
            <person name="Morin E."/>
            <person name="Andreopoulos B."/>
            <person name="Barry K.W."/>
            <person name="Bonito G."/>
            <person name="Buee M."/>
            <person name="Carver A."/>
            <person name="Chen C."/>
            <person name="Cichocki N."/>
            <person name="Clum A."/>
            <person name="Culley D."/>
            <person name="Crous P.W."/>
            <person name="Fauchery L."/>
            <person name="Girlanda M."/>
            <person name="Hayes R.D."/>
            <person name="Keri Z."/>
            <person name="LaButti K."/>
            <person name="Lipzen A."/>
            <person name="Lombard V."/>
            <person name="Magnuson J."/>
            <person name="Maillard F."/>
            <person name="Murat C."/>
            <person name="Nolan M."/>
            <person name="Ohm R.A."/>
            <person name="Pangilinan J."/>
            <person name="Pereira M.F."/>
            <person name="Perotto S."/>
            <person name="Peter M."/>
            <person name="Pfister S."/>
            <person name="Riley R."/>
            <person name="Sitrit Y."/>
            <person name="Stielow J.B."/>
            <person name="Szollosi G."/>
            <person name="Zifcakova L."/>
            <person name="Stursova M."/>
            <person name="Spatafora J.W."/>
            <person name="Tedersoo L."/>
            <person name="Vaario L.M."/>
            <person name="Yamada A."/>
            <person name="Yan M."/>
            <person name="Wang P."/>
            <person name="Xu J."/>
            <person name="Bruns T."/>
            <person name="Baldrian P."/>
            <person name="Vilgalys R."/>
            <person name="Dunand C."/>
            <person name="Henrissat B."/>
            <person name="Grigoriev I.V."/>
            <person name="Hibbett D."/>
            <person name="Nagy L.G."/>
            <person name="Martin F.M."/>
        </authorList>
    </citation>
    <scope>NUCLEOTIDE SEQUENCE</scope>
    <source>
        <strain evidence="3">BED1</strain>
    </source>
</reference>
<accession>A0AAD4GCZ1</accession>
<feature type="domain" description="DUF6533" evidence="2">
    <location>
        <begin position="17"/>
        <end position="61"/>
    </location>
</feature>
<evidence type="ECO:0000256" key="1">
    <source>
        <dbReference type="SAM" id="Phobius"/>
    </source>
</evidence>
<evidence type="ECO:0000313" key="4">
    <source>
        <dbReference type="Proteomes" id="UP001194468"/>
    </source>
</evidence>
<feature type="transmembrane region" description="Helical" evidence="1">
    <location>
        <begin position="89"/>
        <end position="110"/>
    </location>
</feature>
<dbReference type="Pfam" id="PF20151">
    <property type="entry name" value="DUF6533"/>
    <property type="match status" value="1"/>
</dbReference>
<feature type="transmembrane region" description="Helical" evidence="1">
    <location>
        <begin position="220"/>
        <end position="241"/>
    </location>
</feature>
<keyword evidence="1" id="KW-0812">Transmembrane</keyword>
<feature type="transmembrane region" description="Helical" evidence="1">
    <location>
        <begin position="12"/>
        <end position="34"/>
    </location>
</feature>
<evidence type="ECO:0000259" key="2">
    <source>
        <dbReference type="Pfam" id="PF20151"/>
    </source>
</evidence>